<dbReference type="InterPro" id="IPR021249">
    <property type="entry name" value="DUF2788"/>
</dbReference>
<evidence type="ECO:0000313" key="3">
    <source>
        <dbReference type="Proteomes" id="UP000664303"/>
    </source>
</evidence>
<keyword evidence="1" id="KW-0812">Transmembrane</keyword>
<comment type="caution">
    <text evidence="2">The sequence shown here is derived from an EMBL/GenBank/DDBJ whole genome shotgun (WGS) entry which is preliminary data.</text>
</comment>
<feature type="transmembrane region" description="Helical" evidence="1">
    <location>
        <begin position="41"/>
        <end position="63"/>
    </location>
</feature>
<dbReference type="Pfam" id="PF10981">
    <property type="entry name" value="DUF2788"/>
    <property type="match status" value="1"/>
</dbReference>
<proteinExistence type="predicted"/>
<organism evidence="2 3">
    <name type="scientific">Parahaliea mediterranea</name>
    <dbReference type="NCBI Taxonomy" id="651086"/>
    <lineage>
        <taxon>Bacteria</taxon>
        <taxon>Pseudomonadati</taxon>
        <taxon>Pseudomonadota</taxon>
        <taxon>Gammaproteobacteria</taxon>
        <taxon>Cellvibrionales</taxon>
        <taxon>Halieaceae</taxon>
        <taxon>Parahaliea</taxon>
    </lineage>
</organism>
<evidence type="ECO:0000313" key="2">
    <source>
        <dbReference type="EMBL" id="MBN7795732.1"/>
    </source>
</evidence>
<gene>
    <name evidence="2" type="ORF">JYP50_03965</name>
</gene>
<sequence length="68" mass="7520">MDKWLSDWGVTLGVGALILFMIFIVWDLARSSNAGRFGTIILYIGLALGIFGFLIKVIITYLLERAGV</sequence>
<dbReference type="Proteomes" id="UP000664303">
    <property type="component" value="Unassembled WGS sequence"/>
</dbReference>
<keyword evidence="3" id="KW-1185">Reference proteome</keyword>
<dbReference type="AlphaFoldDB" id="A0A939DDW2"/>
<dbReference type="EMBL" id="JAFKCZ010000003">
    <property type="protein sequence ID" value="MBN7795732.1"/>
    <property type="molecule type" value="Genomic_DNA"/>
</dbReference>
<keyword evidence="1" id="KW-0472">Membrane</keyword>
<name>A0A939DDW2_9GAMM</name>
<keyword evidence="1" id="KW-1133">Transmembrane helix</keyword>
<evidence type="ECO:0000256" key="1">
    <source>
        <dbReference type="SAM" id="Phobius"/>
    </source>
</evidence>
<dbReference type="RefSeq" id="WP_206559182.1">
    <property type="nucleotide sequence ID" value="NZ_JAFKCZ010000003.1"/>
</dbReference>
<feature type="transmembrane region" description="Helical" evidence="1">
    <location>
        <begin position="12"/>
        <end position="29"/>
    </location>
</feature>
<reference evidence="2" key="1">
    <citation type="submission" date="2021-02" db="EMBL/GenBank/DDBJ databases">
        <title>PHA producing bacteria isolated from coastal sediment in Guangdong, Shenzhen.</title>
        <authorList>
            <person name="Zheng W."/>
            <person name="Yu S."/>
            <person name="Huang Y."/>
        </authorList>
    </citation>
    <scope>NUCLEOTIDE SEQUENCE</scope>
    <source>
        <strain evidence="2">TN14-10</strain>
    </source>
</reference>
<protein>
    <submittedName>
        <fullName evidence="2">DUF2788 domain-containing protein</fullName>
    </submittedName>
</protein>
<accession>A0A939DDW2</accession>